<dbReference type="Proteomes" id="UP000327000">
    <property type="component" value="Unassembled WGS sequence"/>
</dbReference>
<feature type="transmembrane region" description="Helical" evidence="7">
    <location>
        <begin position="240"/>
        <end position="262"/>
    </location>
</feature>
<dbReference type="Pfam" id="PF05977">
    <property type="entry name" value="MFS_3"/>
    <property type="match status" value="1"/>
</dbReference>
<name>A0A5N5W6X8_STRMB</name>
<evidence type="ECO:0000256" key="1">
    <source>
        <dbReference type="ARBA" id="ARBA00004651"/>
    </source>
</evidence>
<keyword evidence="4 7" id="KW-0812">Transmembrane</keyword>
<proteinExistence type="predicted"/>
<gene>
    <name evidence="9" type="ORF">FRZ00_17705</name>
</gene>
<feature type="transmembrane region" description="Helical" evidence="7">
    <location>
        <begin position="392"/>
        <end position="409"/>
    </location>
</feature>
<protein>
    <submittedName>
        <fullName evidence="9">MFS transporter</fullName>
    </submittedName>
</protein>
<accession>A0A5N5W6X8</accession>
<keyword evidence="3" id="KW-1003">Cell membrane</keyword>
<dbReference type="InterPro" id="IPR036259">
    <property type="entry name" value="MFS_trans_sf"/>
</dbReference>
<dbReference type="GO" id="GO:0005886">
    <property type="term" value="C:plasma membrane"/>
    <property type="evidence" value="ECO:0007669"/>
    <property type="project" value="UniProtKB-SubCell"/>
</dbReference>
<feature type="transmembrane region" description="Helical" evidence="7">
    <location>
        <begin position="87"/>
        <end position="108"/>
    </location>
</feature>
<evidence type="ECO:0000256" key="3">
    <source>
        <dbReference type="ARBA" id="ARBA00022475"/>
    </source>
</evidence>
<dbReference type="InterPro" id="IPR020846">
    <property type="entry name" value="MFS_dom"/>
</dbReference>
<dbReference type="PANTHER" id="PTHR23513:SF6">
    <property type="entry name" value="MAJOR FACILITATOR SUPERFAMILY ASSOCIATED DOMAIN-CONTAINING PROTEIN"/>
    <property type="match status" value="1"/>
</dbReference>
<evidence type="ECO:0000256" key="2">
    <source>
        <dbReference type="ARBA" id="ARBA00022448"/>
    </source>
</evidence>
<dbReference type="PANTHER" id="PTHR23513">
    <property type="entry name" value="INTEGRAL MEMBRANE EFFLUX PROTEIN-RELATED"/>
    <property type="match status" value="1"/>
</dbReference>
<reference evidence="9 10" key="1">
    <citation type="journal article" date="2019" name="Microb. Cell Fact.">
        <title>Exploring novel herbicidin analogues by transcriptional regulator overexpression and MS/MS molecular networking.</title>
        <authorList>
            <person name="Shi Y."/>
            <person name="Gu R."/>
            <person name="Li Y."/>
            <person name="Wang X."/>
            <person name="Ren W."/>
            <person name="Li X."/>
            <person name="Wang L."/>
            <person name="Xie Y."/>
            <person name="Hong B."/>
        </authorList>
    </citation>
    <scope>NUCLEOTIDE SEQUENCE [LARGE SCALE GENOMIC DNA]</scope>
    <source>
        <strain evidence="9 10">US-43</strain>
    </source>
</reference>
<feature type="transmembrane region" description="Helical" evidence="7">
    <location>
        <begin position="304"/>
        <end position="321"/>
    </location>
</feature>
<keyword evidence="10" id="KW-1185">Reference proteome</keyword>
<evidence type="ECO:0000313" key="10">
    <source>
        <dbReference type="Proteomes" id="UP000327000"/>
    </source>
</evidence>
<dbReference type="Gene3D" id="1.20.1250.20">
    <property type="entry name" value="MFS general substrate transporter like domains"/>
    <property type="match status" value="1"/>
</dbReference>
<feature type="transmembrane region" description="Helical" evidence="7">
    <location>
        <begin position="274"/>
        <end position="292"/>
    </location>
</feature>
<evidence type="ECO:0000256" key="7">
    <source>
        <dbReference type="SAM" id="Phobius"/>
    </source>
</evidence>
<dbReference type="EMBL" id="VOKX01000032">
    <property type="protein sequence ID" value="KAB7843823.1"/>
    <property type="molecule type" value="Genomic_DNA"/>
</dbReference>
<evidence type="ECO:0000256" key="4">
    <source>
        <dbReference type="ARBA" id="ARBA00022692"/>
    </source>
</evidence>
<dbReference type="CDD" id="cd06173">
    <property type="entry name" value="MFS_MefA_like"/>
    <property type="match status" value="1"/>
</dbReference>
<dbReference type="GO" id="GO:0022857">
    <property type="term" value="F:transmembrane transporter activity"/>
    <property type="evidence" value="ECO:0007669"/>
    <property type="project" value="InterPro"/>
</dbReference>
<evidence type="ECO:0000256" key="5">
    <source>
        <dbReference type="ARBA" id="ARBA00022989"/>
    </source>
</evidence>
<comment type="subcellular location">
    <subcellularLocation>
        <location evidence="1">Cell membrane</location>
        <topology evidence="1">Multi-pass membrane protein</topology>
    </subcellularLocation>
</comment>
<dbReference type="InterPro" id="IPR010290">
    <property type="entry name" value="TM_effector"/>
</dbReference>
<comment type="caution">
    <text evidence="9">The sequence shown here is derived from an EMBL/GenBank/DDBJ whole genome shotgun (WGS) entry which is preliminary data.</text>
</comment>
<keyword evidence="5 7" id="KW-1133">Transmembrane helix</keyword>
<feature type="domain" description="Major facilitator superfamily (MFS) profile" evidence="8">
    <location>
        <begin position="21"/>
        <end position="416"/>
    </location>
</feature>
<feature type="transmembrane region" description="Helical" evidence="7">
    <location>
        <begin position="327"/>
        <end position="348"/>
    </location>
</feature>
<feature type="transmembrane region" description="Helical" evidence="7">
    <location>
        <begin position="368"/>
        <end position="386"/>
    </location>
</feature>
<evidence type="ECO:0000313" key="9">
    <source>
        <dbReference type="EMBL" id="KAB7843823.1"/>
    </source>
</evidence>
<feature type="transmembrane region" description="Helical" evidence="7">
    <location>
        <begin position="115"/>
        <end position="142"/>
    </location>
</feature>
<dbReference type="SUPFAM" id="SSF103473">
    <property type="entry name" value="MFS general substrate transporter"/>
    <property type="match status" value="1"/>
</dbReference>
<evidence type="ECO:0000259" key="8">
    <source>
        <dbReference type="PROSITE" id="PS50850"/>
    </source>
</evidence>
<evidence type="ECO:0000256" key="6">
    <source>
        <dbReference type="ARBA" id="ARBA00023136"/>
    </source>
</evidence>
<dbReference type="RefSeq" id="WP_152264169.1">
    <property type="nucleotide sequence ID" value="NZ_VOKX01000032.1"/>
</dbReference>
<sequence>MVRDAVVEGRAAEGPSAGNRNSVVLPVFTVVTNLADGVTKVVLPLLATRLTASPALVSAVSLALTLPWLLTALHIGVLADRADRRRLLWIADGMRLLAVGVLAATVAVGRAGIAVLLCAALVLGVAEVLALTAAAALVPALVPPPRRERVNAWIAGAETAANEFGGPFAGGLLLAAGTGVALGSVWIAYAAGSGLLLLLAGSFRAAGSVPSGPADGPRPDVHREIRDGLRFLWREPLLRTMSLTLTVLCASWGAWTALMPVVATGRMGLSAGDYGIMVSALGLGGLAGALTVTRVNRLLGRRRALLADLVTTFLMVAVPGLTGSPWAVAGAAFLGGFGGTLWTVNARLIGQHLVPDAMMGRYSGAHRLLSWGAMPLGAGAAGLLAQGFGDRVAFLVFAVAVAATVPPFLRTATPERLRKVG</sequence>
<organism evidence="9 10">
    <name type="scientific">Streptomyces mobaraensis</name>
    <name type="common">Streptoverticillium mobaraense</name>
    <dbReference type="NCBI Taxonomy" id="35621"/>
    <lineage>
        <taxon>Bacteria</taxon>
        <taxon>Bacillati</taxon>
        <taxon>Actinomycetota</taxon>
        <taxon>Actinomycetes</taxon>
        <taxon>Kitasatosporales</taxon>
        <taxon>Streptomycetaceae</taxon>
        <taxon>Streptomyces</taxon>
    </lineage>
</organism>
<dbReference type="AlphaFoldDB" id="A0A5N5W6X8"/>
<keyword evidence="6 7" id="KW-0472">Membrane</keyword>
<feature type="transmembrane region" description="Helical" evidence="7">
    <location>
        <begin position="172"/>
        <end position="199"/>
    </location>
</feature>
<feature type="transmembrane region" description="Helical" evidence="7">
    <location>
        <begin position="55"/>
        <end position="75"/>
    </location>
</feature>
<dbReference type="OrthoDB" id="145388at2"/>
<keyword evidence="2" id="KW-0813">Transport</keyword>
<dbReference type="PROSITE" id="PS50850">
    <property type="entry name" value="MFS"/>
    <property type="match status" value="1"/>
</dbReference>